<name>A0AAW1UIS7_9CUCU</name>
<accession>A0AAW1UIS7</accession>
<feature type="chain" id="PRO_5043721661" evidence="1">
    <location>
        <begin position="18"/>
        <end position="52"/>
    </location>
</feature>
<sequence>MFSLYIVLCAVTVAVFANEAHHAPAHYKFDYGVHDPILMMSNRNGNTETAKT</sequence>
<evidence type="ECO:0000256" key="1">
    <source>
        <dbReference type="SAM" id="SignalP"/>
    </source>
</evidence>
<comment type="caution">
    <text evidence="2">The sequence shown here is derived from an EMBL/GenBank/DDBJ whole genome shotgun (WGS) entry which is preliminary data.</text>
</comment>
<feature type="signal peptide" evidence="1">
    <location>
        <begin position="1"/>
        <end position="17"/>
    </location>
</feature>
<dbReference type="Proteomes" id="UP001431783">
    <property type="component" value="Unassembled WGS sequence"/>
</dbReference>
<evidence type="ECO:0000313" key="3">
    <source>
        <dbReference type="Proteomes" id="UP001431783"/>
    </source>
</evidence>
<evidence type="ECO:0000313" key="2">
    <source>
        <dbReference type="EMBL" id="KAK9881128.1"/>
    </source>
</evidence>
<proteinExistence type="predicted"/>
<organism evidence="2 3">
    <name type="scientific">Henosepilachna vigintioctopunctata</name>
    <dbReference type="NCBI Taxonomy" id="420089"/>
    <lineage>
        <taxon>Eukaryota</taxon>
        <taxon>Metazoa</taxon>
        <taxon>Ecdysozoa</taxon>
        <taxon>Arthropoda</taxon>
        <taxon>Hexapoda</taxon>
        <taxon>Insecta</taxon>
        <taxon>Pterygota</taxon>
        <taxon>Neoptera</taxon>
        <taxon>Endopterygota</taxon>
        <taxon>Coleoptera</taxon>
        <taxon>Polyphaga</taxon>
        <taxon>Cucujiformia</taxon>
        <taxon>Coccinelloidea</taxon>
        <taxon>Coccinellidae</taxon>
        <taxon>Epilachninae</taxon>
        <taxon>Epilachnini</taxon>
        <taxon>Henosepilachna</taxon>
    </lineage>
</organism>
<reference evidence="2 3" key="1">
    <citation type="submission" date="2023-03" db="EMBL/GenBank/DDBJ databases">
        <title>Genome insight into feeding habits of ladybird beetles.</title>
        <authorList>
            <person name="Li H.-S."/>
            <person name="Huang Y.-H."/>
            <person name="Pang H."/>
        </authorList>
    </citation>
    <scope>NUCLEOTIDE SEQUENCE [LARGE SCALE GENOMIC DNA]</scope>
    <source>
        <strain evidence="2">SYSU_2023b</strain>
        <tissue evidence="2">Whole body</tissue>
    </source>
</reference>
<protein>
    <submittedName>
        <fullName evidence="2">Uncharacterized protein</fullName>
    </submittedName>
</protein>
<keyword evidence="3" id="KW-1185">Reference proteome</keyword>
<keyword evidence="1" id="KW-0732">Signal</keyword>
<dbReference type="EMBL" id="JARQZJ010000067">
    <property type="protein sequence ID" value="KAK9881128.1"/>
    <property type="molecule type" value="Genomic_DNA"/>
</dbReference>
<dbReference type="AlphaFoldDB" id="A0AAW1UIS7"/>
<gene>
    <name evidence="2" type="ORF">WA026_014478</name>
</gene>